<sequence length="182" mass="19997">MLREPGRGAERRMSLPLWRLEEQIDLSILSGLPEWQDAVLVNSQYSLASKRKQVPDLGGEDSSQPIWTSTIEDWTANPRLSPRDNTLRTKQLAIAEWHPCSDRNPWELRPGTKGCSVSLAKRPLYTGGIGAMYGAIKWVYLIAIGIFELGSLVCGVAPNSTAMIAGRAVPGNSVEENIIQAP</sequence>
<evidence type="ECO:0000313" key="1">
    <source>
        <dbReference type="EMBL" id="CAG8978632.1"/>
    </source>
</evidence>
<dbReference type="Proteomes" id="UP000701801">
    <property type="component" value="Unassembled WGS sequence"/>
</dbReference>
<name>A0A9N9Q8N0_9HELO</name>
<reference evidence="1" key="1">
    <citation type="submission" date="2021-07" db="EMBL/GenBank/DDBJ databases">
        <authorList>
            <person name="Durling M."/>
        </authorList>
    </citation>
    <scope>NUCLEOTIDE SEQUENCE</scope>
</reference>
<gene>
    <name evidence="1" type="ORF">HYALB_00009448</name>
</gene>
<proteinExistence type="predicted"/>
<protein>
    <submittedName>
        <fullName evidence="1">Uncharacterized protein</fullName>
    </submittedName>
</protein>
<dbReference type="Gene3D" id="1.20.1720.10">
    <property type="entry name" value="Multidrug resistance protein D"/>
    <property type="match status" value="1"/>
</dbReference>
<dbReference type="EMBL" id="CAJVRM010000271">
    <property type="protein sequence ID" value="CAG8978632.1"/>
    <property type="molecule type" value="Genomic_DNA"/>
</dbReference>
<accession>A0A9N9Q8N0</accession>
<comment type="caution">
    <text evidence="1">The sequence shown here is derived from an EMBL/GenBank/DDBJ whole genome shotgun (WGS) entry which is preliminary data.</text>
</comment>
<organism evidence="1 2">
    <name type="scientific">Hymenoscyphus albidus</name>
    <dbReference type="NCBI Taxonomy" id="595503"/>
    <lineage>
        <taxon>Eukaryota</taxon>
        <taxon>Fungi</taxon>
        <taxon>Dikarya</taxon>
        <taxon>Ascomycota</taxon>
        <taxon>Pezizomycotina</taxon>
        <taxon>Leotiomycetes</taxon>
        <taxon>Helotiales</taxon>
        <taxon>Helotiaceae</taxon>
        <taxon>Hymenoscyphus</taxon>
    </lineage>
</organism>
<evidence type="ECO:0000313" key="2">
    <source>
        <dbReference type="Proteomes" id="UP000701801"/>
    </source>
</evidence>
<keyword evidence="2" id="KW-1185">Reference proteome</keyword>
<dbReference type="AlphaFoldDB" id="A0A9N9Q8N0"/>
<dbReference type="OrthoDB" id="10021397at2759"/>